<evidence type="ECO:0000313" key="2">
    <source>
        <dbReference type="EMBL" id="EKS40390.1"/>
    </source>
</evidence>
<dbReference type="HOGENOM" id="CLU_187653_0_0_5"/>
<protein>
    <submittedName>
        <fullName evidence="2">Uncharacterized protein</fullName>
    </submittedName>
</protein>
<keyword evidence="3" id="KW-1185">Reference proteome</keyword>
<proteinExistence type="predicted"/>
<sequence length="84" mass="8929">MIRALAAAAIATFVATAITFFPSFAPSATANMPKALAKADRLPIAATSPSCATQNWPNIDEVCLRRTNSRLGIQPVRRVSTDRG</sequence>
<feature type="signal peptide" evidence="1">
    <location>
        <begin position="1"/>
        <end position="30"/>
    </location>
</feature>
<reference evidence="2 3" key="1">
    <citation type="submission" date="2012-04" db="EMBL/GenBank/DDBJ databases">
        <title>The Genome Sequence of Afipia clevelandensis ATCC 49720.</title>
        <authorList>
            <consortium name="The Broad Institute Genome Sequencing Platform"/>
            <person name="Earl A."/>
            <person name="Ward D."/>
            <person name="Feldgarden M."/>
            <person name="Gevers D."/>
            <person name="Huys G."/>
            <person name="Walker B."/>
            <person name="Young S.K."/>
            <person name="Zeng Q."/>
            <person name="Gargeya S."/>
            <person name="Fitzgerald M."/>
            <person name="Haas B."/>
            <person name="Abouelleil A."/>
            <person name="Alvarado L."/>
            <person name="Arachchi H.M."/>
            <person name="Berlin A."/>
            <person name="Chapman S.B."/>
            <person name="Goldberg J."/>
            <person name="Griggs A."/>
            <person name="Gujja S."/>
            <person name="Hansen M."/>
            <person name="Howarth C."/>
            <person name="Imamovic A."/>
            <person name="Larimer J."/>
            <person name="McCowen C."/>
            <person name="Montmayeur A."/>
            <person name="Murphy C."/>
            <person name="Neiman D."/>
            <person name="Pearson M."/>
            <person name="Priest M."/>
            <person name="Roberts A."/>
            <person name="Saif S."/>
            <person name="Shea T."/>
            <person name="Sisk P."/>
            <person name="Sykes S."/>
            <person name="Wortman J."/>
            <person name="Nusbaum C."/>
            <person name="Birren B."/>
        </authorList>
    </citation>
    <scope>NUCLEOTIDE SEQUENCE [LARGE SCALE GENOMIC DNA]</scope>
    <source>
        <strain evidence="2 3">ATCC 49720</strain>
    </source>
</reference>
<evidence type="ECO:0000313" key="3">
    <source>
        <dbReference type="Proteomes" id="UP000001095"/>
    </source>
</evidence>
<dbReference type="EMBL" id="AGWY01000003">
    <property type="protein sequence ID" value="EKS40390.1"/>
    <property type="molecule type" value="Genomic_DNA"/>
</dbReference>
<keyword evidence="1" id="KW-0732">Signal</keyword>
<dbReference type="Proteomes" id="UP000001095">
    <property type="component" value="Unassembled WGS sequence"/>
</dbReference>
<dbReference type="OrthoDB" id="8140909at2"/>
<dbReference type="AlphaFoldDB" id="K8PLL2"/>
<feature type="chain" id="PRO_5003920100" evidence="1">
    <location>
        <begin position="31"/>
        <end position="84"/>
    </location>
</feature>
<organism evidence="2 3">
    <name type="scientific">Afipia clevelandensis ATCC 49720</name>
    <dbReference type="NCBI Taxonomy" id="883079"/>
    <lineage>
        <taxon>Bacteria</taxon>
        <taxon>Pseudomonadati</taxon>
        <taxon>Pseudomonadota</taxon>
        <taxon>Alphaproteobacteria</taxon>
        <taxon>Hyphomicrobiales</taxon>
        <taxon>Nitrobacteraceae</taxon>
        <taxon>Afipia</taxon>
    </lineage>
</organism>
<gene>
    <name evidence="2" type="ORF">HMPREF9696_00841</name>
</gene>
<dbReference type="PATRIC" id="fig|883079.3.peg.863"/>
<evidence type="ECO:0000256" key="1">
    <source>
        <dbReference type="SAM" id="SignalP"/>
    </source>
</evidence>
<name>K8PLL2_9BRAD</name>
<accession>K8PLL2</accession>
<comment type="caution">
    <text evidence="2">The sequence shown here is derived from an EMBL/GenBank/DDBJ whole genome shotgun (WGS) entry which is preliminary data.</text>
</comment>